<protein>
    <recommendedName>
        <fullName evidence="3">Single-stranded DNA-binding protein</fullName>
    </recommendedName>
</protein>
<gene>
    <name evidence="4" type="ORF">C1853_13155</name>
</gene>
<evidence type="ECO:0000313" key="4">
    <source>
        <dbReference type="EMBL" id="RDC35048.1"/>
    </source>
</evidence>
<feature type="non-terminal residue" evidence="4">
    <location>
        <position position="1"/>
    </location>
</feature>
<dbReference type="InterPro" id="IPR000424">
    <property type="entry name" value="Primosome_PriB/ssb"/>
</dbReference>
<reference evidence="4 5" key="1">
    <citation type="journal article" date="2018" name="Elife">
        <title>Discovery and characterization of a prevalent human gut bacterial enzyme sufficient for the inactivation of a family of plant toxins.</title>
        <authorList>
            <person name="Koppel N."/>
            <person name="Bisanz J.E."/>
            <person name="Pandelia M.E."/>
            <person name="Turnbaugh P.J."/>
            <person name="Balskus E.P."/>
        </authorList>
    </citation>
    <scope>NUCLEOTIDE SEQUENCE [LARGE SCALE GENOMIC DNA]</scope>
    <source>
        <strain evidence="4 5">16A</strain>
    </source>
</reference>
<name>A0ABD7GFI6_EGGLN</name>
<dbReference type="InterPro" id="IPR011344">
    <property type="entry name" value="ssDNA-bd"/>
</dbReference>
<evidence type="ECO:0000256" key="1">
    <source>
        <dbReference type="ARBA" id="ARBA00023125"/>
    </source>
</evidence>
<dbReference type="Proteomes" id="UP000253915">
    <property type="component" value="Unassembled WGS sequence"/>
</dbReference>
<dbReference type="EMBL" id="PPUQ01000024">
    <property type="protein sequence ID" value="RDC35048.1"/>
    <property type="molecule type" value="Genomic_DNA"/>
</dbReference>
<dbReference type="PROSITE" id="PS50935">
    <property type="entry name" value="SSB"/>
    <property type="match status" value="1"/>
</dbReference>
<keyword evidence="1 2" id="KW-0238">DNA-binding</keyword>
<organism evidence="4 5">
    <name type="scientific">Eggerthella lenta</name>
    <name type="common">Eubacterium lentum</name>
    <dbReference type="NCBI Taxonomy" id="84112"/>
    <lineage>
        <taxon>Bacteria</taxon>
        <taxon>Bacillati</taxon>
        <taxon>Actinomycetota</taxon>
        <taxon>Coriobacteriia</taxon>
        <taxon>Eggerthellales</taxon>
        <taxon>Eggerthellaceae</taxon>
        <taxon>Eggerthella</taxon>
    </lineage>
</organism>
<dbReference type="RefSeq" id="WP_147272634.1">
    <property type="nucleotide sequence ID" value="NZ_CABMOO010000023.1"/>
</dbReference>
<comment type="caution">
    <text evidence="4">The sequence shown here is derived from an EMBL/GenBank/DDBJ whole genome shotgun (WGS) entry which is preliminary data.</text>
</comment>
<dbReference type="NCBIfam" id="TIGR00621">
    <property type="entry name" value="ssb"/>
    <property type="match status" value="1"/>
</dbReference>
<evidence type="ECO:0000256" key="3">
    <source>
        <dbReference type="RuleBase" id="RU000524"/>
    </source>
</evidence>
<dbReference type="CDD" id="cd04496">
    <property type="entry name" value="SSB_OBF"/>
    <property type="match status" value="1"/>
</dbReference>
<accession>A0ABD7GFI6</accession>
<evidence type="ECO:0000313" key="5">
    <source>
        <dbReference type="Proteomes" id="UP000253915"/>
    </source>
</evidence>
<dbReference type="AlphaFoldDB" id="A0ABD7GFI6"/>
<dbReference type="GO" id="GO:0003677">
    <property type="term" value="F:DNA binding"/>
    <property type="evidence" value="ECO:0007669"/>
    <property type="project" value="UniProtKB-UniRule"/>
</dbReference>
<evidence type="ECO:0000256" key="2">
    <source>
        <dbReference type="PROSITE-ProRule" id="PRU00252"/>
    </source>
</evidence>
<dbReference type="Pfam" id="PF00436">
    <property type="entry name" value="SSB"/>
    <property type="match status" value="1"/>
</dbReference>
<dbReference type="InterPro" id="IPR012340">
    <property type="entry name" value="NA-bd_OB-fold"/>
</dbReference>
<proteinExistence type="predicted"/>
<sequence>VNDRRKNQQTGEWEDYPNFIDCTMFGARAESLSRYLGKGTKVSIEGKLRWSQWEREGQKRSKIEVIVDELEFMSSRNKTDGYDANAEFAAIPSSLSPDSTASVYDEDIPF</sequence>
<dbReference type="SUPFAM" id="SSF50249">
    <property type="entry name" value="Nucleic acid-binding proteins"/>
    <property type="match status" value="1"/>
</dbReference>
<dbReference type="Gene3D" id="2.40.50.140">
    <property type="entry name" value="Nucleic acid-binding proteins"/>
    <property type="match status" value="1"/>
</dbReference>